<organism evidence="1 2">
    <name type="scientific">Actinidia rufa</name>
    <dbReference type="NCBI Taxonomy" id="165716"/>
    <lineage>
        <taxon>Eukaryota</taxon>
        <taxon>Viridiplantae</taxon>
        <taxon>Streptophyta</taxon>
        <taxon>Embryophyta</taxon>
        <taxon>Tracheophyta</taxon>
        <taxon>Spermatophyta</taxon>
        <taxon>Magnoliopsida</taxon>
        <taxon>eudicotyledons</taxon>
        <taxon>Gunneridae</taxon>
        <taxon>Pentapetalae</taxon>
        <taxon>asterids</taxon>
        <taxon>Ericales</taxon>
        <taxon>Actinidiaceae</taxon>
        <taxon>Actinidia</taxon>
    </lineage>
</organism>
<dbReference type="Gene3D" id="2.60.120.330">
    <property type="entry name" value="B-lactam Antibiotic, Isopenicillin N Synthase, Chain"/>
    <property type="match status" value="1"/>
</dbReference>
<dbReference type="InterPro" id="IPR027443">
    <property type="entry name" value="IPNS-like_sf"/>
</dbReference>
<reference evidence="1 2" key="1">
    <citation type="submission" date="2019-07" db="EMBL/GenBank/DDBJ databases">
        <title>De Novo Assembly of kiwifruit Actinidia rufa.</title>
        <authorList>
            <person name="Sugita-Konishi S."/>
            <person name="Sato K."/>
            <person name="Mori E."/>
            <person name="Abe Y."/>
            <person name="Kisaki G."/>
            <person name="Hamano K."/>
            <person name="Suezawa K."/>
            <person name="Otani M."/>
            <person name="Fukuda T."/>
            <person name="Manabe T."/>
            <person name="Gomi K."/>
            <person name="Tabuchi M."/>
            <person name="Akimitsu K."/>
            <person name="Kataoka I."/>
        </authorList>
    </citation>
    <scope>NUCLEOTIDE SEQUENCE [LARGE SCALE GENOMIC DNA]</scope>
    <source>
        <strain evidence="2">cv. Fuchu</strain>
    </source>
</reference>
<evidence type="ECO:0000313" key="1">
    <source>
        <dbReference type="EMBL" id="GFY90088.1"/>
    </source>
</evidence>
<sequence length="167" mass="18155">MRNGNGRNGCGGSGCGPTRFGVVEEMTGDGSGGPGGCGVVALFCQDCLQLKTVGEILSNGKCKSVLHRALVNNSVTRMSVARVYRPSQDKVVGPALRLLDMEGRPPSSFVSMEFKKYIDWPQTNEPCRRTTALGKAPSTHCLATTLMQCYCTVSTFKYRSISWLWYT</sequence>
<comment type="caution">
    <text evidence="1">The sequence shown here is derived from an EMBL/GenBank/DDBJ whole genome shotgun (WGS) entry which is preliminary data.</text>
</comment>
<evidence type="ECO:0000313" key="2">
    <source>
        <dbReference type="Proteomes" id="UP000585474"/>
    </source>
</evidence>
<gene>
    <name evidence="1" type="ORF">Acr_07g0002850</name>
</gene>
<evidence type="ECO:0008006" key="3">
    <source>
        <dbReference type="Google" id="ProtNLM"/>
    </source>
</evidence>
<name>A0A7J0EUM9_9ERIC</name>
<dbReference type="OrthoDB" id="288590at2759"/>
<accession>A0A7J0EUM9</accession>
<protein>
    <recommendedName>
        <fullName evidence="3">2-oxoglutarate (2OG) and Fe(II)-dependent oxygenase superfamily protein</fullName>
    </recommendedName>
</protein>
<dbReference type="AlphaFoldDB" id="A0A7J0EUM9"/>
<keyword evidence="2" id="KW-1185">Reference proteome</keyword>
<dbReference type="EMBL" id="BJWL01000007">
    <property type="protein sequence ID" value="GFY90088.1"/>
    <property type="molecule type" value="Genomic_DNA"/>
</dbReference>
<dbReference type="Proteomes" id="UP000585474">
    <property type="component" value="Unassembled WGS sequence"/>
</dbReference>
<proteinExistence type="predicted"/>
<dbReference type="SUPFAM" id="SSF51197">
    <property type="entry name" value="Clavaminate synthase-like"/>
    <property type="match status" value="1"/>
</dbReference>